<dbReference type="AlphaFoldDB" id="A0A9D4V1K0"/>
<dbReference type="Gene3D" id="3.40.50.720">
    <property type="entry name" value="NAD(P)-binding Rossmann-like Domain"/>
    <property type="match status" value="1"/>
</dbReference>
<comment type="similarity">
    <text evidence="1 3">Belongs to the short-chain dehydrogenases/reductases (SDR) family.</text>
</comment>
<sequence>MALAGTLIGWMLSALVVMLMPCAYTLSRLLRWATRILQGPLVARGRVVLITGASSGIGRHMAFEYARRGAKLVLAARREHLLREVADLCTSFGAQGVSIVPTDVSKEEDCRRMVNSAISTFGGLDVLVNNAGTTHSSLFEEYTESSEFRYVMDVDFWGNVYPTLHALEHLKRSRGHIVVTASVAAYVPYPYLTMYTAAKGAIVNFYDTLRVESLLKNDIGITLALPGFVDTEMTQKEPPGHLPRWWPMIAPEIVALAIVAAASQRRRYVVVPGWYITSLFYRIFAPEILTWLPQFFILRAAKNKSMASRALPKMELFPIVARKLQTAGPRS</sequence>
<keyword evidence="6" id="KW-1185">Reference proteome</keyword>
<dbReference type="PRINTS" id="PR00081">
    <property type="entry name" value="GDHRDH"/>
</dbReference>
<dbReference type="InterPro" id="IPR036291">
    <property type="entry name" value="NAD(P)-bd_dom_sf"/>
</dbReference>
<evidence type="ECO:0000313" key="6">
    <source>
        <dbReference type="Proteomes" id="UP000886520"/>
    </source>
</evidence>
<evidence type="ECO:0000256" key="3">
    <source>
        <dbReference type="RuleBase" id="RU000363"/>
    </source>
</evidence>
<proteinExistence type="inferred from homology"/>
<keyword evidence="4" id="KW-1133">Transmembrane helix</keyword>
<dbReference type="PRINTS" id="PR00080">
    <property type="entry name" value="SDRFAMILY"/>
</dbReference>
<dbReference type="GO" id="GO:0005829">
    <property type="term" value="C:cytosol"/>
    <property type="evidence" value="ECO:0007669"/>
    <property type="project" value="TreeGrafter"/>
</dbReference>
<accession>A0A9D4V1K0</accession>
<dbReference type="PANTHER" id="PTHR43391">
    <property type="entry name" value="RETINOL DEHYDROGENASE-RELATED"/>
    <property type="match status" value="1"/>
</dbReference>
<reference evidence="5" key="1">
    <citation type="submission" date="2021-01" db="EMBL/GenBank/DDBJ databases">
        <title>Adiantum capillus-veneris genome.</title>
        <authorList>
            <person name="Fang Y."/>
            <person name="Liao Q."/>
        </authorList>
    </citation>
    <scope>NUCLEOTIDE SEQUENCE</scope>
    <source>
        <strain evidence="5">H3</strain>
        <tissue evidence="5">Leaf</tissue>
    </source>
</reference>
<evidence type="ECO:0000313" key="5">
    <source>
        <dbReference type="EMBL" id="KAI5078060.1"/>
    </source>
</evidence>
<dbReference type="InterPro" id="IPR002347">
    <property type="entry name" value="SDR_fam"/>
</dbReference>
<name>A0A9D4V1K0_ADICA</name>
<keyword evidence="4" id="KW-0812">Transmembrane</keyword>
<feature type="transmembrane region" description="Helical" evidence="4">
    <location>
        <begin position="245"/>
        <end position="263"/>
    </location>
</feature>
<evidence type="ECO:0000256" key="2">
    <source>
        <dbReference type="ARBA" id="ARBA00023002"/>
    </source>
</evidence>
<organism evidence="5 6">
    <name type="scientific">Adiantum capillus-veneris</name>
    <name type="common">Maidenhair fern</name>
    <dbReference type="NCBI Taxonomy" id="13818"/>
    <lineage>
        <taxon>Eukaryota</taxon>
        <taxon>Viridiplantae</taxon>
        <taxon>Streptophyta</taxon>
        <taxon>Embryophyta</taxon>
        <taxon>Tracheophyta</taxon>
        <taxon>Polypodiopsida</taxon>
        <taxon>Polypodiidae</taxon>
        <taxon>Polypodiales</taxon>
        <taxon>Pteridineae</taxon>
        <taxon>Pteridaceae</taxon>
        <taxon>Vittarioideae</taxon>
        <taxon>Adiantum</taxon>
    </lineage>
</organism>
<dbReference type="Pfam" id="PF00106">
    <property type="entry name" value="adh_short"/>
    <property type="match status" value="1"/>
</dbReference>
<keyword evidence="2" id="KW-0560">Oxidoreductase</keyword>
<comment type="caution">
    <text evidence="5">The sequence shown here is derived from an EMBL/GenBank/DDBJ whole genome shotgun (WGS) entry which is preliminary data.</text>
</comment>
<evidence type="ECO:0000256" key="4">
    <source>
        <dbReference type="SAM" id="Phobius"/>
    </source>
</evidence>
<dbReference type="Proteomes" id="UP000886520">
    <property type="component" value="Chromosome 7"/>
</dbReference>
<dbReference type="EMBL" id="JABFUD020000007">
    <property type="protein sequence ID" value="KAI5078060.1"/>
    <property type="molecule type" value="Genomic_DNA"/>
</dbReference>
<dbReference type="InterPro" id="IPR020904">
    <property type="entry name" value="Sc_DH/Rdtase_CS"/>
</dbReference>
<keyword evidence="4" id="KW-0472">Membrane</keyword>
<dbReference type="OrthoDB" id="47007at2759"/>
<gene>
    <name evidence="5" type="ORF">GOP47_0007884</name>
</gene>
<dbReference type="PANTHER" id="PTHR43391:SF74">
    <property type="match status" value="1"/>
</dbReference>
<dbReference type="GO" id="GO:0016491">
    <property type="term" value="F:oxidoreductase activity"/>
    <property type="evidence" value="ECO:0007669"/>
    <property type="project" value="UniProtKB-KW"/>
</dbReference>
<evidence type="ECO:0000256" key="1">
    <source>
        <dbReference type="ARBA" id="ARBA00006484"/>
    </source>
</evidence>
<dbReference type="SUPFAM" id="SSF51735">
    <property type="entry name" value="NAD(P)-binding Rossmann-fold domains"/>
    <property type="match status" value="1"/>
</dbReference>
<protein>
    <submittedName>
        <fullName evidence="5">Uncharacterized protein</fullName>
    </submittedName>
</protein>
<feature type="transmembrane region" description="Helical" evidence="4">
    <location>
        <begin position="6"/>
        <end position="26"/>
    </location>
</feature>
<dbReference type="PROSITE" id="PS00061">
    <property type="entry name" value="ADH_SHORT"/>
    <property type="match status" value="1"/>
</dbReference>